<feature type="region of interest" description="Disordered" evidence="1">
    <location>
        <begin position="1"/>
        <end position="70"/>
    </location>
</feature>
<accession>A0A8J5WFH6</accession>
<sequence length="115" mass="12325">MPWPAPPRPRDTLGRAPPRPVRASRVAPATPHRRTGHAACTGRVVLPSPPRPRRHDAPASPPRPRDAPGRRLALGAAWHTPPRCRLAPGTARRVVLHPLAPRPPPVQQNGAGGAF</sequence>
<evidence type="ECO:0000256" key="1">
    <source>
        <dbReference type="SAM" id="MobiDB-lite"/>
    </source>
</evidence>
<proteinExistence type="predicted"/>
<name>A0A8J5WFH6_ZIZPA</name>
<evidence type="ECO:0000313" key="2">
    <source>
        <dbReference type="EMBL" id="KAG8087332.1"/>
    </source>
</evidence>
<dbReference type="AlphaFoldDB" id="A0A8J5WFH6"/>
<dbReference type="EMBL" id="JAAALK010000082">
    <property type="protein sequence ID" value="KAG8087332.1"/>
    <property type="molecule type" value="Genomic_DNA"/>
</dbReference>
<protein>
    <submittedName>
        <fullName evidence="2">Uncharacterized protein</fullName>
    </submittedName>
</protein>
<evidence type="ECO:0000313" key="3">
    <source>
        <dbReference type="Proteomes" id="UP000729402"/>
    </source>
</evidence>
<comment type="caution">
    <text evidence="2">The sequence shown here is derived from an EMBL/GenBank/DDBJ whole genome shotgun (WGS) entry which is preliminary data.</text>
</comment>
<dbReference type="Proteomes" id="UP000729402">
    <property type="component" value="Unassembled WGS sequence"/>
</dbReference>
<keyword evidence="3" id="KW-1185">Reference proteome</keyword>
<gene>
    <name evidence="2" type="ORF">GUJ93_ZPchr0010g9648</name>
</gene>
<reference evidence="2" key="1">
    <citation type="journal article" date="2021" name="bioRxiv">
        <title>Whole Genome Assembly and Annotation of Northern Wild Rice, Zizania palustris L., Supports a Whole Genome Duplication in the Zizania Genus.</title>
        <authorList>
            <person name="Haas M."/>
            <person name="Kono T."/>
            <person name="Macchietto M."/>
            <person name="Millas R."/>
            <person name="McGilp L."/>
            <person name="Shao M."/>
            <person name="Duquette J."/>
            <person name="Hirsch C.N."/>
            <person name="Kimball J."/>
        </authorList>
    </citation>
    <scope>NUCLEOTIDE SEQUENCE</scope>
    <source>
        <tissue evidence="2">Fresh leaf tissue</tissue>
    </source>
</reference>
<organism evidence="2 3">
    <name type="scientific">Zizania palustris</name>
    <name type="common">Northern wild rice</name>
    <dbReference type="NCBI Taxonomy" id="103762"/>
    <lineage>
        <taxon>Eukaryota</taxon>
        <taxon>Viridiplantae</taxon>
        <taxon>Streptophyta</taxon>
        <taxon>Embryophyta</taxon>
        <taxon>Tracheophyta</taxon>
        <taxon>Spermatophyta</taxon>
        <taxon>Magnoliopsida</taxon>
        <taxon>Liliopsida</taxon>
        <taxon>Poales</taxon>
        <taxon>Poaceae</taxon>
        <taxon>BOP clade</taxon>
        <taxon>Oryzoideae</taxon>
        <taxon>Oryzeae</taxon>
        <taxon>Zizaniinae</taxon>
        <taxon>Zizania</taxon>
    </lineage>
</organism>
<reference evidence="2" key="2">
    <citation type="submission" date="2021-02" db="EMBL/GenBank/DDBJ databases">
        <authorList>
            <person name="Kimball J.A."/>
            <person name="Haas M.W."/>
            <person name="Macchietto M."/>
            <person name="Kono T."/>
            <person name="Duquette J."/>
            <person name="Shao M."/>
        </authorList>
    </citation>
    <scope>NUCLEOTIDE SEQUENCE</scope>
    <source>
        <tissue evidence="2">Fresh leaf tissue</tissue>
    </source>
</reference>